<feature type="active site" description="Proton donor/acceptor" evidence="6">
    <location>
        <position position="281"/>
    </location>
</feature>
<dbReference type="OrthoDB" id="9776488at2"/>
<evidence type="ECO:0000256" key="5">
    <source>
        <dbReference type="PIRNR" id="PIRNR038994"/>
    </source>
</evidence>
<evidence type="ECO:0000256" key="2">
    <source>
        <dbReference type="ARBA" id="ARBA00022723"/>
    </source>
</evidence>
<dbReference type="EMBL" id="QUMS01000001">
    <property type="protein sequence ID" value="REG11843.1"/>
    <property type="molecule type" value="Genomic_DNA"/>
</dbReference>
<proteinExistence type="inferred from homology"/>
<dbReference type="Gene3D" id="3.20.20.140">
    <property type="entry name" value="Metal-dependent hydrolases"/>
    <property type="match status" value="1"/>
</dbReference>
<dbReference type="CDD" id="cd00854">
    <property type="entry name" value="NagA"/>
    <property type="match status" value="1"/>
</dbReference>
<dbReference type="SUPFAM" id="SSF51556">
    <property type="entry name" value="Metallo-dependent hydrolases"/>
    <property type="match status" value="1"/>
</dbReference>
<evidence type="ECO:0000256" key="7">
    <source>
        <dbReference type="PIRSR" id="PIRSR038994-2"/>
    </source>
</evidence>
<reference evidence="10 11" key="1">
    <citation type="submission" date="2018-08" db="EMBL/GenBank/DDBJ databases">
        <title>Genomic Encyclopedia of Type Strains, Phase IV (KMG-IV): sequencing the most valuable type-strain genomes for metagenomic binning, comparative biology and taxonomic classification.</title>
        <authorList>
            <person name="Goeker M."/>
        </authorList>
    </citation>
    <scope>NUCLEOTIDE SEQUENCE [LARGE SCALE GENOMIC DNA]</scope>
    <source>
        <strain evidence="10 11">DSM 23923</strain>
    </source>
</reference>
<evidence type="ECO:0000256" key="8">
    <source>
        <dbReference type="PIRSR" id="PIRSR038994-3"/>
    </source>
</evidence>
<dbReference type="GO" id="GO:0046872">
    <property type="term" value="F:metal ion binding"/>
    <property type="evidence" value="ECO:0007669"/>
    <property type="project" value="UniProtKB-KW"/>
</dbReference>
<gene>
    <name evidence="10" type="ORF">DFR64_1737</name>
</gene>
<comment type="similarity">
    <text evidence="1 5">Belongs to the metallo-dependent hydrolases superfamily. NagA family.</text>
</comment>
<feature type="binding site" evidence="7">
    <location>
        <begin position="226"/>
        <end position="227"/>
    </location>
    <ligand>
        <name>substrate</name>
    </ligand>
</feature>
<organism evidence="10 11">
    <name type="scientific">Pelolinea submarina</name>
    <dbReference type="NCBI Taxonomy" id="913107"/>
    <lineage>
        <taxon>Bacteria</taxon>
        <taxon>Bacillati</taxon>
        <taxon>Chloroflexota</taxon>
        <taxon>Anaerolineae</taxon>
        <taxon>Anaerolineales</taxon>
        <taxon>Anaerolineaceae</taxon>
        <taxon>Pelolinea</taxon>
    </lineage>
</organism>
<keyword evidence="4 5" id="KW-0119">Carbohydrate metabolism</keyword>
<accession>A0A3E0AJP8</accession>
<feature type="binding site" evidence="8">
    <location>
        <position position="136"/>
    </location>
    <ligand>
        <name>Zn(2+)</name>
        <dbReference type="ChEBI" id="CHEBI:29105"/>
    </ligand>
</feature>
<evidence type="ECO:0000256" key="6">
    <source>
        <dbReference type="PIRSR" id="PIRSR038994-1"/>
    </source>
</evidence>
<dbReference type="GO" id="GO:0006046">
    <property type="term" value="P:N-acetylglucosamine catabolic process"/>
    <property type="evidence" value="ECO:0007669"/>
    <property type="project" value="TreeGrafter"/>
</dbReference>
<name>A0A3E0AJP8_9CHLR</name>
<dbReference type="Pfam" id="PF01979">
    <property type="entry name" value="Amidohydro_1"/>
    <property type="match status" value="1"/>
</dbReference>
<feature type="binding site" evidence="7">
    <location>
        <position position="234"/>
    </location>
    <ligand>
        <name>substrate</name>
    </ligand>
</feature>
<comment type="cofactor">
    <cofactor evidence="8">
        <name>a divalent metal cation</name>
        <dbReference type="ChEBI" id="CHEBI:60240"/>
    </cofactor>
    <text evidence="8">Binds 1 divalent metal cation per subunit.</text>
</comment>
<sequence>MPKPIYIEAKRIITPNESLDNSCVLVNENGIIDYVGRKEEVPNNQFEKLIVPDLWLSPGLIDLHNHGGNGISLGEGDDPAEDLRAHSKWLIETGVTGFLASISAPTKQITAEIIKKLIPVFEEPAQGARPLGLHLEGMFISHEKIGAFVPEWLRLPDLEEARECINYAKGWIKQVTMAPELPNAMEVAREFKNAGATIAMGHSNCEYELAKKALSGDFTHVTHMFNALSGFNHRAPGAVGAILTSEKVTAELIADGVHIHPAAMKLLLKCLGKDRIVLITDAIKGAGLPDGIYEEFGLRICVKNGKATDEGGGLAGSVAMLNKCVKNMHELTGASVQDAICMATQNPAKVIGYDNKIGSISAGKAADLILFDESFNVRLTMVGGEILFNNLE</sequence>
<dbReference type="NCBIfam" id="TIGR00221">
    <property type="entry name" value="nagA"/>
    <property type="match status" value="1"/>
</dbReference>
<dbReference type="InterPro" id="IPR011059">
    <property type="entry name" value="Metal-dep_hydrolase_composite"/>
</dbReference>
<dbReference type="SUPFAM" id="SSF51338">
    <property type="entry name" value="Composite domain of metallo-dependent hydrolases"/>
    <property type="match status" value="1"/>
</dbReference>
<dbReference type="Gene3D" id="2.30.40.10">
    <property type="entry name" value="Urease, subunit C, domain 1"/>
    <property type="match status" value="1"/>
</dbReference>
<feature type="binding site" evidence="7">
    <location>
        <begin position="314"/>
        <end position="316"/>
    </location>
    <ligand>
        <name>substrate</name>
    </ligand>
</feature>
<feature type="domain" description="Amidohydrolase-related" evidence="9">
    <location>
        <begin position="56"/>
        <end position="386"/>
    </location>
</feature>
<evidence type="ECO:0000256" key="1">
    <source>
        <dbReference type="ARBA" id="ARBA00010716"/>
    </source>
</evidence>
<dbReference type="Proteomes" id="UP000256388">
    <property type="component" value="Unassembled WGS sequence"/>
</dbReference>
<dbReference type="PANTHER" id="PTHR11113:SF14">
    <property type="entry name" value="N-ACETYLGLUCOSAMINE-6-PHOSPHATE DEACETYLASE"/>
    <property type="match status" value="1"/>
</dbReference>
<dbReference type="RefSeq" id="WP_116224956.1">
    <property type="nucleotide sequence ID" value="NZ_AP018437.1"/>
</dbReference>
<evidence type="ECO:0000259" key="9">
    <source>
        <dbReference type="Pfam" id="PF01979"/>
    </source>
</evidence>
<dbReference type="InterPro" id="IPR032466">
    <property type="entry name" value="Metal_Hydrolase"/>
</dbReference>
<evidence type="ECO:0000256" key="4">
    <source>
        <dbReference type="ARBA" id="ARBA00023277"/>
    </source>
</evidence>
<keyword evidence="2 8" id="KW-0479">Metal-binding</keyword>
<dbReference type="PIRSF" id="PIRSF038994">
    <property type="entry name" value="NagA"/>
    <property type="match status" value="1"/>
</dbReference>
<feature type="binding site" evidence="7">
    <location>
        <position position="147"/>
    </location>
    <ligand>
        <name>substrate</name>
    </ligand>
</feature>
<dbReference type="GO" id="GO:0008448">
    <property type="term" value="F:N-acetylglucosamine-6-phosphate deacetylase activity"/>
    <property type="evidence" value="ECO:0007669"/>
    <property type="project" value="InterPro"/>
</dbReference>
<protein>
    <submittedName>
        <fullName evidence="10">N-acetylglucosamine 6-phosphate deacetylase</fullName>
    </submittedName>
</protein>
<comment type="caution">
    <text evidence="10">The sequence shown here is derived from an EMBL/GenBank/DDBJ whole genome shotgun (WGS) entry which is preliminary data.</text>
</comment>
<feature type="binding site" evidence="8">
    <location>
        <position position="223"/>
    </location>
    <ligand>
        <name>Zn(2+)</name>
        <dbReference type="ChEBI" id="CHEBI:29105"/>
    </ligand>
</feature>
<evidence type="ECO:0000313" key="10">
    <source>
        <dbReference type="EMBL" id="REG11843.1"/>
    </source>
</evidence>
<dbReference type="PANTHER" id="PTHR11113">
    <property type="entry name" value="N-ACETYLGLUCOSAMINE-6-PHOSPHATE DEACETYLASE"/>
    <property type="match status" value="1"/>
</dbReference>
<dbReference type="InterPro" id="IPR003764">
    <property type="entry name" value="GlcNAc_6-P_deAcase"/>
</dbReference>
<feature type="binding site" evidence="8">
    <location>
        <position position="202"/>
    </location>
    <ligand>
        <name>Zn(2+)</name>
        <dbReference type="ChEBI" id="CHEBI:29105"/>
    </ligand>
</feature>
<feature type="binding site" evidence="7">
    <location>
        <position position="258"/>
    </location>
    <ligand>
        <name>substrate</name>
    </ligand>
</feature>
<keyword evidence="3 5" id="KW-0378">Hydrolase</keyword>
<evidence type="ECO:0000256" key="3">
    <source>
        <dbReference type="ARBA" id="ARBA00022801"/>
    </source>
</evidence>
<keyword evidence="11" id="KW-1185">Reference proteome</keyword>
<dbReference type="AlphaFoldDB" id="A0A3E0AJP8"/>
<dbReference type="InterPro" id="IPR006680">
    <property type="entry name" value="Amidohydro-rel"/>
</dbReference>
<evidence type="ECO:0000313" key="11">
    <source>
        <dbReference type="Proteomes" id="UP000256388"/>
    </source>
</evidence>